<feature type="signal peptide" evidence="1">
    <location>
        <begin position="1"/>
        <end position="31"/>
    </location>
</feature>
<accession>A0ABV7Z6A5</accession>
<dbReference type="EMBL" id="JBHRZG010000002">
    <property type="protein sequence ID" value="MFC3831775.1"/>
    <property type="molecule type" value="Genomic_DNA"/>
</dbReference>
<comment type="caution">
    <text evidence="2">The sequence shown here is derived from an EMBL/GenBank/DDBJ whole genome shotgun (WGS) entry which is preliminary data.</text>
</comment>
<organism evidence="2 3">
    <name type="scientific">Deinococcus rufus</name>
    <dbReference type="NCBI Taxonomy" id="2136097"/>
    <lineage>
        <taxon>Bacteria</taxon>
        <taxon>Thermotogati</taxon>
        <taxon>Deinococcota</taxon>
        <taxon>Deinococci</taxon>
        <taxon>Deinococcales</taxon>
        <taxon>Deinococcaceae</taxon>
        <taxon>Deinococcus</taxon>
    </lineage>
</organism>
<keyword evidence="1" id="KW-0732">Signal</keyword>
<evidence type="ECO:0000313" key="2">
    <source>
        <dbReference type="EMBL" id="MFC3831775.1"/>
    </source>
</evidence>
<protein>
    <recommendedName>
        <fullName evidence="4">ABC transporter substrate-binding protein</fullName>
    </recommendedName>
</protein>
<feature type="chain" id="PRO_5045219677" description="ABC transporter substrate-binding protein" evidence="1">
    <location>
        <begin position="32"/>
        <end position="56"/>
    </location>
</feature>
<name>A0ABV7Z6A5_9DEIO</name>
<sequence length="56" mass="5624">MPKCQSAVGRRARLSLGAVCAAALLLLSACGGGGPPATTTPPGVFDTSMWDSALYQ</sequence>
<evidence type="ECO:0000256" key="1">
    <source>
        <dbReference type="SAM" id="SignalP"/>
    </source>
</evidence>
<dbReference type="Proteomes" id="UP001595803">
    <property type="component" value="Unassembled WGS sequence"/>
</dbReference>
<keyword evidence="3" id="KW-1185">Reference proteome</keyword>
<evidence type="ECO:0008006" key="4">
    <source>
        <dbReference type="Google" id="ProtNLM"/>
    </source>
</evidence>
<reference evidence="3" key="1">
    <citation type="journal article" date="2019" name="Int. J. Syst. Evol. Microbiol.">
        <title>The Global Catalogue of Microorganisms (GCM) 10K type strain sequencing project: providing services to taxonomists for standard genome sequencing and annotation.</title>
        <authorList>
            <consortium name="The Broad Institute Genomics Platform"/>
            <consortium name="The Broad Institute Genome Sequencing Center for Infectious Disease"/>
            <person name="Wu L."/>
            <person name="Ma J."/>
        </authorList>
    </citation>
    <scope>NUCLEOTIDE SEQUENCE [LARGE SCALE GENOMIC DNA]</scope>
    <source>
        <strain evidence="3">CCTCC AB 2017081</strain>
    </source>
</reference>
<dbReference type="RefSeq" id="WP_322473848.1">
    <property type="nucleotide sequence ID" value="NZ_JBHRZG010000002.1"/>
</dbReference>
<evidence type="ECO:0000313" key="3">
    <source>
        <dbReference type="Proteomes" id="UP001595803"/>
    </source>
</evidence>
<dbReference type="PROSITE" id="PS51257">
    <property type="entry name" value="PROKAR_LIPOPROTEIN"/>
    <property type="match status" value="1"/>
</dbReference>
<proteinExistence type="predicted"/>
<gene>
    <name evidence="2" type="ORF">ACFOSB_02720</name>
</gene>